<dbReference type="GeneID" id="92207418"/>
<name>A0ABP0ZK44_9ASCO</name>
<evidence type="ECO:0000259" key="1">
    <source>
        <dbReference type="PROSITE" id="PS50181"/>
    </source>
</evidence>
<dbReference type="SUPFAM" id="SSF81383">
    <property type="entry name" value="F-box domain"/>
    <property type="match status" value="1"/>
</dbReference>
<feature type="domain" description="F-box" evidence="1">
    <location>
        <begin position="20"/>
        <end position="56"/>
    </location>
</feature>
<accession>A0ABP0ZK44</accession>
<dbReference type="InterPro" id="IPR036047">
    <property type="entry name" value="F-box-like_dom_sf"/>
</dbReference>
<dbReference type="Proteomes" id="UP001497383">
    <property type="component" value="Chromosome 3"/>
</dbReference>
<reference evidence="2 3" key="1">
    <citation type="submission" date="2024-03" db="EMBL/GenBank/DDBJ databases">
        <authorList>
            <person name="Brejova B."/>
        </authorList>
    </citation>
    <scope>NUCLEOTIDE SEQUENCE [LARGE SCALE GENOMIC DNA]</scope>
    <source>
        <strain evidence="2 3">CBS 14171</strain>
    </source>
</reference>
<protein>
    <recommendedName>
        <fullName evidence="1">F-box domain-containing protein</fullName>
    </recommendedName>
</protein>
<dbReference type="PROSITE" id="PS50181">
    <property type="entry name" value="FBOX"/>
    <property type="match status" value="1"/>
</dbReference>
<evidence type="ECO:0000313" key="2">
    <source>
        <dbReference type="EMBL" id="CAK9437844.1"/>
    </source>
</evidence>
<sequence length="445" mass="50414">MASLETCLHGEAIPLASSEKPNLVSLPAEALVQILSHLNQHDIVNLVALNSEFYKLGLGRLYRFIHVYSFPATKSGYNRHAFFARLFPRKLPCDIYNESTKNCTFVSEISFDRHLEQMRKDQVIEKIEFEKCSKVWIERLRSQFGSRIKSVSVTGQFSHAEECENSLMLEGYKAKSNIRKHGSANGIIMKGYMSKVLDVSYVSVAMIQFNRAHEFSYLNQLSSLKDLSLGLNALNVPDADLREVAKCRLKLSKLRLYFKDNAYGRVTFDNLAPQSTTFFEISELFETGELEVLCISCLGPPTSEGSAKMKQVFGVQLFEAQYPKLKYFCSASNTLLDYEGLNLERLVKLGICTKTCDTETAFEIAKLAFKNPHLSLAWWATTANVHSLTYFRDVELYSPEYPSSTIATVLPLSLAQRNFVFKDEKSKAKVIEFVPVHSQLPLFAM</sequence>
<evidence type="ECO:0000313" key="3">
    <source>
        <dbReference type="Proteomes" id="UP001497383"/>
    </source>
</evidence>
<proteinExistence type="predicted"/>
<dbReference type="RefSeq" id="XP_066829160.1">
    <property type="nucleotide sequence ID" value="XM_066972198.1"/>
</dbReference>
<dbReference type="EMBL" id="OZ022407">
    <property type="protein sequence ID" value="CAK9437844.1"/>
    <property type="molecule type" value="Genomic_DNA"/>
</dbReference>
<organism evidence="2 3">
    <name type="scientific">Lodderomyces beijingensis</name>
    <dbReference type="NCBI Taxonomy" id="1775926"/>
    <lineage>
        <taxon>Eukaryota</taxon>
        <taxon>Fungi</taxon>
        <taxon>Dikarya</taxon>
        <taxon>Ascomycota</taxon>
        <taxon>Saccharomycotina</taxon>
        <taxon>Pichiomycetes</taxon>
        <taxon>Debaryomycetaceae</taxon>
        <taxon>Candida/Lodderomyces clade</taxon>
        <taxon>Lodderomyces</taxon>
    </lineage>
</organism>
<dbReference type="InterPro" id="IPR001810">
    <property type="entry name" value="F-box_dom"/>
</dbReference>
<keyword evidence="3" id="KW-1185">Reference proteome</keyword>
<gene>
    <name evidence="2" type="ORF">LODBEIA_P22220</name>
</gene>